<dbReference type="GO" id="GO:0042834">
    <property type="term" value="F:peptidoglycan binding"/>
    <property type="evidence" value="ECO:0007669"/>
    <property type="project" value="InterPro"/>
</dbReference>
<dbReference type="Pfam" id="PF05036">
    <property type="entry name" value="SPOR"/>
    <property type="match status" value="1"/>
</dbReference>
<sequence length="243" mass="27119">MHKGKIMNIINKKNVLFFSLTTLMINGCVAKNELEVQSQNIQQVVNSQTIIKTKVPIKSSWGRVSSGKSKKEDCIDCYAVPFNHPKSVSNLNNSFGKSSNKLNVSSYPRVANNNKVKMLKHYGNYGYEETASDTTVKTAMSKASINQRSVPALLSTNSSQGSFRQRSLGHVAIQVGAFRKYNGAKVFAGNYNALSDRYNVSIKTEKKNSQPLYKVRIEGFNNKSEAKKFMYSYGISDGFLVRK</sequence>
<protein>
    <recommendedName>
        <fullName evidence="1">SPOR domain-containing protein</fullName>
    </recommendedName>
</protein>
<dbReference type="InterPro" id="IPR007730">
    <property type="entry name" value="SPOR-like_dom"/>
</dbReference>
<dbReference type="PROSITE" id="PS51724">
    <property type="entry name" value="SPOR"/>
    <property type="match status" value="1"/>
</dbReference>
<dbReference type="InterPro" id="IPR036680">
    <property type="entry name" value="SPOR-like_sf"/>
</dbReference>
<gene>
    <name evidence="2" type="ORF">HELGO_WM4246</name>
</gene>
<dbReference type="Gene3D" id="3.30.70.1070">
    <property type="entry name" value="Sporulation related repeat"/>
    <property type="match status" value="1"/>
</dbReference>
<reference evidence="2" key="1">
    <citation type="submission" date="2020-01" db="EMBL/GenBank/DDBJ databases">
        <authorList>
            <person name="Meier V. D."/>
            <person name="Meier V D."/>
        </authorList>
    </citation>
    <scope>NUCLEOTIDE SEQUENCE</scope>
    <source>
        <strain evidence="2">HLG_WM_MAG_05</strain>
    </source>
</reference>
<evidence type="ECO:0000313" key="2">
    <source>
        <dbReference type="EMBL" id="CAA6814365.1"/>
    </source>
</evidence>
<name>A0A6S6TH98_9BACT</name>
<feature type="domain" description="SPOR" evidence="1">
    <location>
        <begin position="165"/>
        <end position="243"/>
    </location>
</feature>
<organism evidence="2">
    <name type="scientific">uncultured Sulfurovum sp</name>
    <dbReference type="NCBI Taxonomy" id="269237"/>
    <lineage>
        <taxon>Bacteria</taxon>
        <taxon>Pseudomonadati</taxon>
        <taxon>Campylobacterota</taxon>
        <taxon>Epsilonproteobacteria</taxon>
        <taxon>Campylobacterales</taxon>
        <taxon>Sulfurovaceae</taxon>
        <taxon>Sulfurovum</taxon>
        <taxon>environmental samples</taxon>
    </lineage>
</organism>
<evidence type="ECO:0000259" key="1">
    <source>
        <dbReference type="PROSITE" id="PS51724"/>
    </source>
</evidence>
<accession>A0A6S6TH98</accession>
<dbReference type="EMBL" id="CACVAU010000044">
    <property type="protein sequence ID" value="CAA6814365.1"/>
    <property type="molecule type" value="Genomic_DNA"/>
</dbReference>
<dbReference type="AlphaFoldDB" id="A0A6S6TH98"/>
<proteinExistence type="predicted"/>
<dbReference type="SUPFAM" id="SSF110997">
    <property type="entry name" value="Sporulation related repeat"/>
    <property type="match status" value="1"/>
</dbReference>